<organism evidence="2 3">
    <name type="scientific">Stylosanthes scabra</name>
    <dbReference type="NCBI Taxonomy" id="79078"/>
    <lineage>
        <taxon>Eukaryota</taxon>
        <taxon>Viridiplantae</taxon>
        <taxon>Streptophyta</taxon>
        <taxon>Embryophyta</taxon>
        <taxon>Tracheophyta</taxon>
        <taxon>Spermatophyta</taxon>
        <taxon>Magnoliopsida</taxon>
        <taxon>eudicotyledons</taxon>
        <taxon>Gunneridae</taxon>
        <taxon>Pentapetalae</taxon>
        <taxon>rosids</taxon>
        <taxon>fabids</taxon>
        <taxon>Fabales</taxon>
        <taxon>Fabaceae</taxon>
        <taxon>Papilionoideae</taxon>
        <taxon>50 kb inversion clade</taxon>
        <taxon>dalbergioids sensu lato</taxon>
        <taxon>Dalbergieae</taxon>
        <taxon>Pterocarpus clade</taxon>
        <taxon>Stylosanthes</taxon>
    </lineage>
</organism>
<dbReference type="Proteomes" id="UP001341840">
    <property type="component" value="Unassembled WGS sequence"/>
</dbReference>
<reference evidence="2 3" key="1">
    <citation type="journal article" date="2023" name="Plants (Basel)">
        <title>Bridging the Gap: Combining Genomics and Transcriptomics Approaches to Understand Stylosanthes scabra, an Orphan Legume from the Brazilian Caatinga.</title>
        <authorList>
            <person name="Ferreira-Neto J.R.C."/>
            <person name="da Silva M.D."/>
            <person name="Binneck E."/>
            <person name="de Melo N.F."/>
            <person name="da Silva R.H."/>
            <person name="de Melo A.L.T.M."/>
            <person name="Pandolfi V."/>
            <person name="Bustamante F.O."/>
            <person name="Brasileiro-Vidal A.C."/>
            <person name="Benko-Iseppon A.M."/>
        </authorList>
    </citation>
    <scope>NUCLEOTIDE SEQUENCE [LARGE SCALE GENOMIC DNA]</scope>
    <source>
        <tissue evidence="2">Leaves</tissue>
    </source>
</reference>
<feature type="compositionally biased region" description="Polar residues" evidence="1">
    <location>
        <begin position="97"/>
        <end position="106"/>
    </location>
</feature>
<sequence length="179" mass="19518">MEGVHADEAPEFDFGMMKADFLSLGLPGPSYPTPDTQAGSSHSAPLMMQLHIEFVPAHVYHPQASTPDLDQIPENYTQWCAEMFGQSSYQPVPDHSSWGTPIQQSEPFAHMSDSIPPSAYEARLTELSDSEDSGDVHQIRGHIEGRLVQGHRETRPPPCGTGGSLDGRVVRRGRGRGGP</sequence>
<accession>A0ABU6ZMH7</accession>
<feature type="compositionally biased region" description="Basic residues" evidence="1">
    <location>
        <begin position="170"/>
        <end position="179"/>
    </location>
</feature>
<evidence type="ECO:0000313" key="3">
    <source>
        <dbReference type="Proteomes" id="UP001341840"/>
    </source>
</evidence>
<name>A0ABU6ZMH7_9FABA</name>
<evidence type="ECO:0000313" key="2">
    <source>
        <dbReference type="EMBL" id="MED6223190.1"/>
    </source>
</evidence>
<protein>
    <submittedName>
        <fullName evidence="2">Uncharacterized protein</fullName>
    </submittedName>
</protein>
<comment type="caution">
    <text evidence="2">The sequence shown here is derived from an EMBL/GenBank/DDBJ whole genome shotgun (WGS) entry which is preliminary data.</text>
</comment>
<dbReference type="EMBL" id="JASCZI010272689">
    <property type="protein sequence ID" value="MED6223190.1"/>
    <property type="molecule type" value="Genomic_DNA"/>
</dbReference>
<feature type="compositionally biased region" description="Basic and acidic residues" evidence="1">
    <location>
        <begin position="134"/>
        <end position="155"/>
    </location>
</feature>
<proteinExistence type="predicted"/>
<gene>
    <name evidence="2" type="ORF">PIB30_071549</name>
</gene>
<evidence type="ECO:0000256" key="1">
    <source>
        <dbReference type="SAM" id="MobiDB-lite"/>
    </source>
</evidence>
<feature type="region of interest" description="Disordered" evidence="1">
    <location>
        <begin position="90"/>
        <end position="179"/>
    </location>
</feature>
<keyword evidence="3" id="KW-1185">Reference proteome</keyword>